<evidence type="ECO:0000313" key="13">
    <source>
        <dbReference type="Proteomes" id="UP001222027"/>
    </source>
</evidence>
<dbReference type="PANTHER" id="PTHR32285">
    <property type="entry name" value="PROTEIN TRICHOME BIREFRINGENCE-LIKE 9-RELATED"/>
    <property type="match status" value="1"/>
</dbReference>
<keyword evidence="4" id="KW-0735">Signal-anchor</keyword>
<reference evidence="12 13" key="1">
    <citation type="submission" date="2022-12" db="EMBL/GenBank/DDBJ databases">
        <title>Chromosome-scale assembly of the Ensete ventricosum genome.</title>
        <authorList>
            <person name="Dussert Y."/>
            <person name="Stocks J."/>
            <person name="Wendawek A."/>
            <person name="Woldeyes F."/>
            <person name="Nichols R.A."/>
            <person name="Borrell J.S."/>
        </authorList>
    </citation>
    <scope>NUCLEOTIDE SEQUENCE [LARGE SCALE GENOMIC DNA]</scope>
    <source>
        <strain evidence="13">cv. Maze</strain>
        <tissue evidence="12">Seeds</tissue>
    </source>
</reference>
<dbReference type="GO" id="GO:1990538">
    <property type="term" value="F:xylan O-acetyltransferase activity"/>
    <property type="evidence" value="ECO:0007669"/>
    <property type="project" value="UniProtKB-ARBA"/>
</dbReference>
<evidence type="ECO:0000256" key="8">
    <source>
        <dbReference type="SAM" id="MobiDB-lite"/>
    </source>
</evidence>
<evidence type="ECO:0000313" key="12">
    <source>
        <dbReference type="EMBL" id="KAJ8500357.1"/>
    </source>
</evidence>
<dbReference type="InterPro" id="IPR029962">
    <property type="entry name" value="TBL"/>
</dbReference>
<feature type="domain" description="Trichome birefringence-like N-terminal" evidence="11">
    <location>
        <begin position="90"/>
        <end position="141"/>
    </location>
</feature>
<evidence type="ECO:0000256" key="9">
    <source>
        <dbReference type="SAM" id="Phobius"/>
    </source>
</evidence>
<dbReference type="Proteomes" id="UP001222027">
    <property type="component" value="Unassembled WGS sequence"/>
</dbReference>
<accession>A0AAV8RMB4</accession>
<evidence type="ECO:0000259" key="11">
    <source>
        <dbReference type="Pfam" id="PF14416"/>
    </source>
</evidence>
<evidence type="ECO:0000256" key="1">
    <source>
        <dbReference type="ARBA" id="ARBA00004323"/>
    </source>
</evidence>
<name>A0AAV8RMB4_ENSVE</name>
<evidence type="ECO:0000259" key="10">
    <source>
        <dbReference type="Pfam" id="PF13839"/>
    </source>
</evidence>
<comment type="subcellular location">
    <subcellularLocation>
        <location evidence="1">Golgi apparatus membrane</location>
        <topology evidence="1">Single-pass type II membrane protein</topology>
    </subcellularLocation>
</comment>
<dbReference type="Pfam" id="PF14416">
    <property type="entry name" value="PMR5N"/>
    <property type="match status" value="1"/>
</dbReference>
<feature type="transmembrane region" description="Helical" evidence="9">
    <location>
        <begin position="22"/>
        <end position="41"/>
    </location>
</feature>
<protein>
    <recommendedName>
        <fullName evidence="14">Trichome birefringence-like N-terminal domain-containing protein</fullName>
    </recommendedName>
</protein>
<evidence type="ECO:0000256" key="5">
    <source>
        <dbReference type="ARBA" id="ARBA00022989"/>
    </source>
</evidence>
<evidence type="ECO:0008006" key="14">
    <source>
        <dbReference type="Google" id="ProtNLM"/>
    </source>
</evidence>
<dbReference type="EMBL" id="JAQQAF010000003">
    <property type="protein sequence ID" value="KAJ8500357.1"/>
    <property type="molecule type" value="Genomic_DNA"/>
</dbReference>
<dbReference type="InterPro" id="IPR025846">
    <property type="entry name" value="TBL_N"/>
</dbReference>
<feature type="domain" description="Trichome birefringence-like C-terminal" evidence="10">
    <location>
        <begin position="143"/>
        <end position="438"/>
    </location>
</feature>
<evidence type="ECO:0000256" key="3">
    <source>
        <dbReference type="ARBA" id="ARBA00022692"/>
    </source>
</evidence>
<gene>
    <name evidence="12" type="ORF">OPV22_010909</name>
</gene>
<evidence type="ECO:0000256" key="2">
    <source>
        <dbReference type="ARBA" id="ARBA00007727"/>
    </source>
</evidence>
<keyword evidence="5 9" id="KW-1133">Transmembrane helix</keyword>
<feature type="region of interest" description="Disordered" evidence="8">
    <location>
        <begin position="51"/>
        <end position="72"/>
    </location>
</feature>
<sequence>MGTNLYHHHNSPKTNHLLLKKLIIWALYTIIPLALLHLYLFPLFSPPPQPNATLSSSSSSSTTTATTTTFTSSSSQAGVAELKKRLSRPRCNYSDGQWVRHSGEPRYSGTSCKTIKDGQNCMAHGRPDTGYLHWRWQPKQCTVPAFDPAAFLRLIENRHLAFVGDSMARNQLESLLCLLATAEEPDLVYRDGEDNKFRRWLFRGRNATVSVLWSPFLVKGVEKSEATGQYHNNLYLESVNERWASELDGMDVVVFSVGHWYLHPAFYHENGVVLGCHHCPEFNHTEIGFFDVFRKALNTTLREVSRRHDSSPGTSEKLVVVTTFSPAHFEGEWDKAGACPKKEPYKEGEKEMQYMDAEMRKIEVEEVAAATEREGGKGLRFEALDVTKMALMRPDGHPGPYMHPNPFANGVQERMQNDCVHWCLPGPIDSWNEILLDMMRRWKVVLCEIDKVNITLQFDSLNLLHNKARTWLEAGLISFTVFYLLWLPPVSSSEMDEH</sequence>
<dbReference type="AlphaFoldDB" id="A0AAV8RMB4"/>
<keyword evidence="7 9" id="KW-0472">Membrane</keyword>
<dbReference type="InterPro" id="IPR026057">
    <property type="entry name" value="TBL_C"/>
</dbReference>
<keyword evidence="6" id="KW-0333">Golgi apparatus</keyword>
<comment type="caution">
    <text evidence="12">The sequence shown here is derived from an EMBL/GenBank/DDBJ whole genome shotgun (WGS) entry which is preliminary data.</text>
</comment>
<comment type="similarity">
    <text evidence="2">Belongs to the PC-esterase family. TBL subfamily.</text>
</comment>
<organism evidence="12 13">
    <name type="scientific">Ensete ventricosum</name>
    <name type="common">Abyssinian banana</name>
    <name type="synonym">Musa ensete</name>
    <dbReference type="NCBI Taxonomy" id="4639"/>
    <lineage>
        <taxon>Eukaryota</taxon>
        <taxon>Viridiplantae</taxon>
        <taxon>Streptophyta</taxon>
        <taxon>Embryophyta</taxon>
        <taxon>Tracheophyta</taxon>
        <taxon>Spermatophyta</taxon>
        <taxon>Magnoliopsida</taxon>
        <taxon>Liliopsida</taxon>
        <taxon>Zingiberales</taxon>
        <taxon>Musaceae</taxon>
        <taxon>Ensete</taxon>
    </lineage>
</organism>
<dbReference type="Pfam" id="PF13839">
    <property type="entry name" value="PC-Esterase"/>
    <property type="match status" value="1"/>
</dbReference>
<keyword evidence="3 9" id="KW-0812">Transmembrane</keyword>
<evidence type="ECO:0000256" key="6">
    <source>
        <dbReference type="ARBA" id="ARBA00023034"/>
    </source>
</evidence>
<proteinExistence type="inferred from homology"/>
<dbReference type="GO" id="GO:0000139">
    <property type="term" value="C:Golgi membrane"/>
    <property type="evidence" value="ECO:0007669"/>
    <property type="project" value="UniProtKB-SubCell"/>
</dbReference>
<evidence type="ECO:0000256" key="4">
    <source>
        <dbReference type="ARBA" id="ARBA00022968"/>
    </source>
</evidence>
<feature type="compositionally biased region" description="Low complexity" evidence="8">
    <location>
        <begin position="53"/>
        <end position="72"/>
    </location>
</feature>
<dbReference type="PANTHER" id="PTHR32285:SF57">
    <property type="entry name" value="XYLOGLUCAN O-ACETYLTRANSFERASE 1"/>
    <property type="match status" value="1"/>
</dbReference>
<evidence type="ECO:0000256" key="7">
    <source>
        <dbReference type="ARBA" id="ARBA00023136"/>
    </source>
</evidence>
<keyword evidence="13" id="KW-1185">Reference proteome</keyword>